<feature type="domain" description="PA14" evidence="1">
    <location>
        <begin position="7"/>
        <end position="155"/>
    </location>
</feature>
<evidence type="ECO:0000259" key="1">
    <source>
        <dbReference type="PROSITE" id="PS51820"/>
    </source>
</evidence>
<dbReference type="SUPFAM" id="SSF56988">
    <property type="entry name" value="Anthrax protective antigen"/>
    <property type="match status" value="1"/>
</dbReference>
<dbReference type="PROSITE" id="PS51820">
    <property type="entry name" value="PA14"/>
    <property type="match status" value="1"/>
</dbReference>
<dbReference type="Pfam" id="PF07691">
    <property type="entry name" value="PA14"/>
    <property type="match status" value="1"/>
</dbReference>
<accession>A0A6J4S3B3</accession>
<sequence length="160" mass="17376">MAVSTRASSPPFTATILAQASSAIGKRTCVPTTVEHPRKGKPVARRGRKAAGTALTGADTFSARWTGEIEAPETANYNFVTTSDDGVRLWVCGRLVVDDWTYHAVSDRRSSAPVPLTAGQRCEIRMEYYENGGGAVAKLQWDYAGYRTHVVPQKQLYAAP</sequence>
<dbReference type="InterPro" id="IPR011658">
    <property type="entry name" value="PA14_dom"/>
</dbReference>
<name>A0A6J4S3B3_9ACTN</name>
<dbReference type="Gene3D" id="3.90.182.10">
    <property type="entry name" value="Toxin - Anthrax Protective Antigen,domain 1"/>
    <property type="match status" value="1"/>
</dbReference>
<gene>
    <name evidence="2" type="ORF">AVDCRST_MAG25-3235</name>
</gene>
<dbReference type="SMART" id="SM00758">
    <property type="entry name" value="PA14"/>
    <property type="match status" value="1"/>
</dbReference>
<dbReference type="AlphaFoldDB" id="A0A6J4S3B3"/>
<reference evidence="2" key="1">
    <citation type="submission" date="2020-02" db="EMBL/GenBank/DDBJ databases">
        <authorList>
            <person name="Meier V. D."/>
        </authorList>
    </citation>
    <scope>NUCLEOTIDE SEQUENCE</scope>
    <source>
        <strain evidence="2">AVDCRST_MAG25</strain>
    </source>
</reference>
<dbReference type="EMBL" id="CADCVI010000217">
    <property type="protein sequence ID" value="CAA9488705.1"/>
    <property type="molecule type" value="Genomic_DNA"/>
</dbReference>
<evidence type="ECO:0000313" key="2">
    <source>
        <dbReference type="EMBL" id="CAA9488705.1"/>
    </source>
</evidence>
<protein>
    <submittedName>
        <fullName evidence="2">MSHA biogenesis protein MshQ</fullName>
    </submittedName>
</protein>
<dbReference type="InterPro" id="IPR037524">
    <property type="entry name" value="PA14/GLEYA"/>
</dbReference>
<organism evidence="2">
    <name type="scientific">uncultured Rubrobacteraceae bacterium</name>
    <dbReference type="NCBI Taxonomy" id="349277"/>
    <lineage>
        <taxon>Bacteria</taxon>
        <taxon>Bacillati</taxon>
        <taxon>Actinomycetota</taxon>
        <taxon>Rubrobacteria</taxon>
        <taxon>Rubrobacterales</taxon>
        <taxon>Rubrobacteraceae</taxon>
        <taxon>environmental samples</taxon>
    </lineage>
</organism>
<proteinExistence type="predicted"/>